<dbReference type="HOGENOM" id="CLU_082412_0_0_10"/>
<evidence type="ECO:0000259" key="1">
    <source>
        <dbReference type="Pfam" id="PF11827"/>
    </source>
</evidence>
<dbReference type="InterPro" id="IPR021782">
    <property type="entry name" value="DUF3347"/>
</dbReference>
<evidence type="ECO:0000313" key="2">
    <source>
        <dbReference type="EMBL" id="AIL45297.1"/>
    </source>
</evidence>
<dbReference type="InterPro" id="IPR036163">
    <property type="entry name" value="HMA_dom_sf"/>
</dbReference>
<dbReference type="Gene3D" id="3.30.70.100">
    <property type="match status" value="1"/>
</dbReference>
<name>A0A077ECU3_9FLAO</name>
<protein>
    <submittedName>
        <fullName evidence="2">Putative Co/Zn/Cd efflux system membrane fusion protein</fullName>
    </submittedName>
</protein>
<dbReference type="KEGG" id="eao:BD94_1522"/>
<proteinExistence type="predicted"/>
<dbReference type="eggNOG" id="COG2608">
    <property type="taxonomic scope" value="Bacteria"/>
</dbReference>
<organism evidence="2 3">
    <name type="scientific">Elizabethkingia anophelis NUHP1</name>
    <dbReference type="NCBI Taxonomy" id="1338011"/>
    <lineage>
        <taxon>Bacteria</taxon>
        <taxon>Pseudomonadati</taxon>
        <taxon>Bacteroidota</taxon>
        <taxon>Flavobacteriia</taxon>
        <taxon>Flavobacteriales</taxon>
        <taxon>Weeksellaceae</taxon>
        <taxon>Elizabethkingia</taxon>
    </lineage>
</organism>
<dbReference type="EMBL" id="CP007547">
    <property type="protein sequence ID" value="AIL45297.1"/>
    <property type="molecule type" value="Genomic_DNA"/>
</dbReference>
<dbReference type="Pfam" id="PF11827">
    <property type="entry name" value="DUF3347"/>
    <property type="match status" value="1"/>
</dbReference>
<gene>
    <name evidence="2" type="ORF">BD94_1522</name>
</gene>
<dbReference type="GO" id="GO:0046872">
    <property type="term" value="F:metal ion binding"/>
    <property type="evidence" value="ECO:0007669"/>
    <property type="project" value="InterPro"/>
</dbReference>
<dbReference type="STRING" id="1338011.BD94_1522"/>
<dbReference type="eggNOG" id="COG0845">
    <property type="taxonomic scope" value="Bacteria"/>
</dbReference>
<reference evidence="2 3" key="1">
    <citation type="journal article" date="2013" name="Lancet">
        <title>First case of E anophelis outbreak in an intensive-care unit.</title>
        <authorList>
            <person name="Teo J."/>
            <person name="Tan S.Y."/>
            <person name="Tay M."/>
            <person name="Ding Y."/>
            <person name="Kjelleberg S."/>
            <person name="Givskov M."/>
            <person name="Lin R.T."/>
            <person name="Yang L."/>
        </authorList>
    </citation>
    <scope>NUCLEOTIDE SEQUENCE [LARGE SCALE GENOMIC DNA]</scope>
    <source>
        <strain evidence="2 3">NUHP1</strain>
    </source>
</reference>
<dbReference type="AlphaFoldDB" id="A0A077ECU3"/>
<accession>A0A077ECU3</accession>
<evidence type="ECO:0000313" key="3">
    <source>
        <dbReference type="Proteomes" id="UP000028933"/>
    </source>
</evidence>
<feature type="domain" description="DUF3347" evidence="1">
    <location>
        <begin position="149"/>
        <end position="238"/>
    </location>
</feature>
<dbReference type="SUPFAM" id="SSF55008">
    <property type="entry name" value="HMA, heavy metal-associated domain"/>
    <property type="match status" value="1"/>
</dbReference>
<sequence>MVITVLLSSIYGFAQISNAKSVNVKIFGNCAMCKEMIENAGNDKKTAKVDWNKETKLASITYDSKKTDENSILKRIALAGFDNESFLAPDDAFAKLPECCKYKRDLKTENQSKGDKMAMKMDHGTHNHDNMNSSAEKSMQNMSQLSGFFDNYFSIKDALTKDNSQIASSKAADLASIIKSVQMDKLSATEHTVWMKVMNTLLSNAEGISKTKDISKQRNAFVLLSKNVYELAKVSKQNTPVYYQHCPMFNNGKGADWLSKGSAIKNPYYGTKMSTCGSTTETIK</sequence>
<dbReference type="Proteomes" id="UP000028933">
    <property type="component" value="Chromosome"/>
</dbReference>